<evidence type="ECO:0000313" key="2">
    <source>
        <dbReference type="Proteomes" id="UP000887566"/>
    </source>
</evidence>
<keyword evidence="2" id="KW-1185">Reference proteome</keyword>
<feature type="transmembrane region" description="Helical" evidence="1">
    <location>
        <begin position="96"/>
        <end position="117"/>
    </location>
</feature>
<name>A0A914XK74_9BILA</name>
<evidence type="ECO:0000313" key="3">
    <source>
        <dbReference type="WBParaSite" id="PSAMB.scaffold9123size5334.g32129.t1"/>
    </source>
</evidence>
<protein>
    <submittedName>
        <fullName evidence="3">Uncharacterized protein</fullName>
    </submittedName>
</protein>
<accession>A0A914XK74</accession>
<dbReference type="WBParaSite" id="PSAMB.scaffold9123size5334.g32129.t1">
    <property type="protein sequence ID" value="PSAMB.scaffold9123size5334.g32129.t1"/>
    <property type="gene ID" value="PSAMB.scaffold9123size5334.g32129"/>
</dbReference>
<keyword evidence="1" id="KW-1133">Transmembrane helix</keyword>
<feature type="transmembrane region" description="Helical" evidence="1">
    <location>
        <begin position="59"/>
        <end position="84"/>
    </location>
</feature>
<dbReference type="Proteomes" id="UP000887566">
    <property type="component" value="Unplaced"/>
</dbReference>
<dbReference type="AlphaFoldDB" id="A0A914XK74"/>
<proteinExistence type="predicted"/>
<keyword evidence="1" id="KW-0812">Transmembrane</keyword>
<evidence type="ECO:0000256" key="1">
    <source>
        <dbReference type="SAM" id="Phobius"/>
    </source>
</evidence>
<feature type="transmembrane region" description="Helical" evidence="1">
    <location>
        <begin position="26"/>
        <end position="47"/>
    </location>
</feature>
<keyword evidence="1" id="KW-0472">Membrane</keyword>
<organism evidence="2 3">
    <name type="scientific">Plectus sambesii</name>
    <dbReference type="NCBI Taxonomy" id="2011161"/>
    <lineage>
        <taxon>Eukaryota</taxon>
        <taxon>Metazoa</taxon>
        <taxon>Ecdysozoa</taxon>
        <taxon>Nematoda</taxon>
        <taxon>Chromadorea</taxon>
        <taxon>Plectida</taxon>
        <taxon>Plectina</taxon>
        <taxon>Plectoidea</taxon>
        <taxon>Plectidae</taxon>
        <taxon>Plectus</taxon>
    </lineage>
</organism>
<sequence>MIFCVMYTFFHNRGMGRNEFIDTLELIDLIFAFFVGLPCHYALFYGIHCENKRFLSPFLIFYCTNFALNCLFSVTTLAAAFLDVQRHLFGRVRFDFGWVFFQLGFISAQGLAIYVVMKCRKYLDAKEQYRKPASEQRTVDIGSTPVIYKGGDENENNTNTIV</sequence>
<reference evidence="3" key="1">
    <citation type="submission" date="2022-11" db="UniProtKB">
        <authorList>
            <consortium name="WormBaseParasite"/>
        </authorList>
    </citation>
    <scope>IDENTIFICATION</scope>
</reference>